<sequence length="385" mass="42192">MNNRLILVYITGILIGISYGLQGPLLPVFAKNVIGASYADLGAIGFANFIPYMFFPLFVGILLNRFNNAHLLSLGIGINSISVYLLSISQSVPEIMGYRVLTGVAHAFFWPPCEAIISNVSKGKTRVRNIATFTGFFTTGFMIGPLIGSVILENYDENYRFIFEIATYILVASIVSAIGLSRNRPIVKSEKFSFSSIKEIIKFPHVIMMLIYCTASFGIILSIYPAFLNDRAMTPVNIEILFFIFGLSRIITLIMASKLAKNTSLTLILATFSIAAGLGLSFFVESIVEFAIAITLLGFGFSIFFPLTLEIVLSKTRKEISGTMIGAYETVFGIGWASGPVIAGVISQFFGNETPYLVFFVIGIGVAILSISKRRMLEPNKNTNL</sequence>
<feature type="transmembrane region" description="Helical" evidence="7">
    <location>
        <begin position="6"/>
        <end position="29"/>
    </location>
</feature>
<feature type="transmembrane region" description="Helical" evidence="7">
    <location>
        <begin position="263"/>
        <end position="284"/>
    </location>
</feature>
<comment type="subcellular location">
    <subcellularLocation>
        <location evidence="1">Cell membrane</location>
        <topology evidence="1">Multi-pass membrane protein</topology>
    </subcellularLocation>
</comment>
<feature type="domain" description="Major facilitator superfamily (MFS) profile" evidence="8">
    <location>
        <begin position="4"/>
        <end position="381"/>
    </location>
</feature>
<accession>A0A0A7V4C1</accession>
<gene>
    <name evidence="10" type="ORF">A7X95_03155</name>
    <name evidence="9" type="ORF">T478_1063</name>
</gene>
<evidence type="ECO:0000313" key="12">
    <source>
        <dbReference type="Proteomes" id="UP000241022"/>
    </source>
</evidence>
<dbReference type="GO" id="GO:0022857">
    <property type="term" value="F:transmembrane transporter activity"/>
    <property type="evidence" value="ECO:0007669"/>
    <property type="project" value="InterPro"/>
</dbReference>
<dbReference type="GO" id="GO:0005886">
    <property type="term" value="C:plasma membrane"/>
    <property type="evidence" value="ECO:0007669"/>
    <property type="project" value="UniProtKB-SubCell"/>
</dbReference>
<feature type="transmembrane region" description="Helical" evidence="7">
    <location>
        <begin position="201"/>
        <end position="224"/>
    </location>
</feature>
<feature type="transmembrane region" description="Helical" evidence="7">
    <location>
        <begin position="130"/>
        <end position="152"/>
    </location>
</feature>
<evidence type="ECO:0000256" key="6">
    <source>
        <dbReference type="ARBA" id="ARBA00023136"/>
    </source>
</evidence>
<evidence type="ECO:0000256" key="7">
    <source>
        <dbReference type="SAM" id="Phobius"/>
    </source>
</evidence>
<keyword evidence="4 7" id="KW-0812">Transmembrane</keyword>
<feature type="transmembrane region" description="Helical" evidence="7">
    <location>
        <begin position="236"/>
        <end position="256"/>
    </location>
</feature>
<keyword evidence="3" id="KW-1003">Cell membrane</keyword>
<keyword evidence="5 7" id="KW-1133">Transmembrane helix</keyword>
<protein>
    <submittedName>
        <fullName evidence="10">MFS transporter permease</fullName>
    </submittedName>
    <submittedName>
        <fullName evidence="9">Transporter, major facilitator family protein</fullName>
    </submittedName>
</protein>
<evidence type="ECO:0000256" key="4">
    <source>
        <dbReference type="ARBA" id="ARBA00022692"/>
    </source>
</evidence>
<reference evidence="10" key="3">
    <citation type="submission" date="2016-05" db="EMBL/GenBank/DDBJ databases">
        <authorList>
            <person name="Lavstsen T."/>
            <person name="Jespersen J.S."/>
        </authorList>
    </citation>
    <scope>NUCLEOTIDE SEQUENCE [LARGE SCALE GENOMIC DNA]</scope>
    <source>
        <strain evidence="10">U25</strain>
    </source>
</reference>
<feature type="transmembrane region" description="Helical" evidence="7">
    <location>
        <begin position="356"/>
        <end position="372"/>
    </location>
</feature>
<dbReference type="PANTHER" id="PTHR23517">
    <property type="entry name" value="RESISTANCE PROTEIN MDTM, PUTATIVE-RELATED-RELATED"/>
    <property type="match status" value="1"/>
</dbReference>
<reference evidence="10 12" key="4">
    <citation type="submission" date="2018-04" db="EMBL/GenBank/DDBJ databases">
        <title>Transcriptomics of ammonia oxidizing archaea.</title>
        <authorList>
            <person name="Carini P."/>
        </authorList>
    </citation>
    <scope>NUCLEOTIDE SEQUENCE [LARGE SCALE GENOMIC DNA]</scope>
    <source>
        <strain evidence="10 12">U25</strain>
    </source>
</reference>
<evidence type="ECO:0000313" key="11">
    <source>
        <dbReference type="Proteomes" id="UP000030944"/>
    </source>
</evidence>
<keyword evidence="6 7" id="KW-0472">Membrane</keyword>
<dbReference type="HOGENOM" id="CLU_718874_0_0_2"/>
<dbReference type="OrthoDB" id="117970at2157"/>
<feature type="transmembrane region" description="Helical" evidence="7">
    <location>
        <begin position="69"/>
        <end position="89"/>
    </location>
</feature>
<dbReference type="InterPro" id="IPR020846">
    <property type="entry name" value="MFS_dom"/>
</dbReference>
<dbReference type="EMBL" id="LXWN01000001">
    <property type="protein sequence ID" value="PTL88273.1"/>
    <property type="molecule type" value="Genomic_DNA"/>
</dbReference>
<dbReference type="KEGG" id="nbv:T478_1063"/>
<dbReference type="Pfam" id="PF07690">
    <property type="entry name" value="MFS_1"/>
    <property type="match status" value="1"/>
</dbReference>
<dbReference type="SUPFAM" id="SSF103473">
    <property type="entry name" value="MFS general substrate transporter"/>
    <property type="match status" value="1"/>
</dbReference>
<dbReference type="GeneID" id="24816946"/>
<dbReference type="Gene3D" id="1.20.1250.20">
    <property type="entry name" value="MFS general substrate transporter like domains"/>
    <property type="match status" value="1"/>
</dbReference>
<feature type="transmembrane region" description="Helical" evidence="7">
    <location>
        <begin position="158"/>
        <end position="180"/>
    </location>
</feature>
<dbReference type="Proteomes" id="UP000241022">
    <property type="component" value="Unassembled WGS sequence"/>
</dbReference>
<dbReference type="EMBL" id="CP007026">
    <property type="protein sequence ID" value="AJA93036.1"/>
    <property type="molecule type" value="Genomic_DNA"/>
</dbReference>
<dbReference type="InterPro" id="IPR011701">
    <property type="entry name" value="MFS"/>
</dbReference>
<organism evidence="9 11">
    <name type="scientific">Candidatus Nitrosopelagicus brevis</name>
    <dbReference type="NCBI Taxonomy" id="1410606"/>
    <lineage>
        <taxon>Archaea</taxon>
        <taxon>Nitrososphaerota</taxon>
    </lineage>
</organism>
<dbReference type="AlphaFoldDB" id="A0A0A7V4C1"/>
<dbReference type="PROSITE" id="PS50850">
    <property type="entry name" value="MFS"/>
    <property type="match status" value="1"/>
</dbReference>
<evidence type="ECO:0000259" key="8">
    <source>
        <dbReference type="PROSITE" id="PS50850"/>
    </source>
</evidence>
<evidence type="ECO:0000256" key="3">
    <source>
        <dbReference type="ARBA" id="ARBA00022475"/>
    </source>
</evidence>
<dbReference type="InterPro" id="IPR050171">
    <property type="entry name" value="MFS_Transporters"/>
</dbReference>
<dbReference type="RefSeq" id="WP_048105704.1">
    <property type="nucleotide sequence ID" value="NZ_CP007026.1"/>
</dbReference>
<name>A0A0A7V4C1_9ARCH</name>
<evidence type="ECO:0000313" key="10">
    <source>
        <dbReference type="EMBL" id="PTL88273.1"/>
    </source>
</evidence>
<dbReference type="PANTHER" id="PTHR23517:SF13">
    <property type="entry name" value="MAJOR FACILITATOR SUPERFAMILY MFS_1"/>
    <property type="match status" value="1"/>
</dbReference>
<evidence type="ECO:0000313" key="9">
    <source>
        <dbReference type="EMBL" id="AJA93036.1"/>
    </source>
</evidence>
<evidence type="ECO:0000256" key="5">
    <source>
        <dbReference type="ARBA" id="ARBA00022989"/>
    </source>
</evidence>
<dbReference type="STRING" id="1410606.T478_1063"/>
<feature type="transmembrane region" description="Helical" evidence="7">
    <location>
        <begin position="290"/>
        <end position="313"/>
    </location>
</feature>
<keyword evidence="12" id="KW-1185">Reference proteome</keyword>
<proteinExistence type="predicted"/>
<dbReference type="Proteomes" id="UP000030944">
    <property type="component" value="Chromosome"/>
</dbReference>
<evidence type="ECO:0000256" key="1">
    <source>
        <dbReference type="ARBA" id="ARBA00004651"/>
    </source>
</evidence>
<feature type="transmembrane region" description="Helical" evidence="7">
    <location>
        <begin position="325"/>
        <end position="350"/>
    </location>
</feature>
<evidence type="ECO:0000256" key="2">
    <source>
        <dbReference type="ARBA" id="ARBA00022448"/>
    </source>
</evidence>
<reference evidence="9 11" key="1">
    <citation type="journal article" date="2015" name="Proc. Natl. Acad. Sci. U.S.A.">
        <title>Genomic and proteomic characterization of "Candidatus Nitrosopelagicus brevis": An ammonia-oxidizing archaeon from the open ocean.</title>
        <authorList>
            <person name="Santoro A.E."/>
            <person name="Dupont C.L."/>
            <person name="Richter R.A."/>
            <person name="Craig M.T."/>
            <person name="Carini P."/>
            <person name="McIlvin M.R."/>
            <person name="Yang Y."/>
            <person name="Orsi W.D."/>
            <person name="Moran D.M."/>
            <person name="Saito M.A."/>
        </authorList>
    </citation>
    <scope>NUCLEOTIDE SEQUENCE [LARGE SCALE GENOMIC DNA]</scope>
    <source>
        <strain evidence="9">CN25</strain>
        <strain evidence="11">V2</strain>
    </source>
</reference>
<reference evidence="12" key="2">
    <citation type="submission" date="2016-05" db="EMBL/GenBank/DDBJ databases">
        <authorList>
            <person name="Dupont C."/>
            <person name="Santoro A."/>
        </authorList>
    </citation>
    <scope>NUCLEOTIDE SEQUENCE [LARGE SCALE GENOMIC DNA]</scope>
    <source>
        <strain evidence="12">U25</strain>
    </source>
</reference>
<feature type="transmembrane region" description="Helical" evidence="7">
    <location>
        <begin position="41"/>
        <end position="63"/>
    </location>
</feature>
<dbReference type="InterPro" id="IPR036259">
    <property type="entry name" value="MFS_trans_sf"/>
</dbReference>
<keyword evidence="2" id="KW-0813">Transport</keyword>